<name>T1AQU2_9ZZZZ</name>
<protein>
    <submittedName>
        <fullName evidence="4">Oxidoreductase domain protein</fullName>
    </submittedName>
</protein>
<feature type="domain" description="Gfo/Idh/MocA-like oxidoreductase N-terminal" evidence="2">
    <location>
        <begin position="2"/>
        <end position="118"/>
    </location>
</feature>
<dbReference type="AlphaFoldDB" id="T1AQU2"/>
<dbReference type="InterPro" id="IPR000683">
    <property type="entry name" value="Gfo/Idh/MocA-like_OxRdtase_N"/>
</dbReference>
<accession>T1AQU2</accession>
<dbReference type="InterPro" id="IPR055170">
    <property type="entry name" value="GFO_IDH_MocA-like_dom"/>
</dbReference>
<dbReference type="Pfam" id="PF01408">
    <property type="entry name" value="GFO_IDH_MocA"/>
    <property type="match status" value="1"/>
</dbReference>
<evidence type="ECO:0000259" key="2">
    <source>
        <dbReference type="Pfam" id="PF01408"/>
    </source>
</evidence>
<evidence type="ECO:0000256" key="1">
    <source>
        <dbReference type="SAM" id="MobiDB-lite"/>
    </source>
</evidence>
<dbReference type="EMBL" id="AUZZ01006936">
    <property type="protein sequence ID" value="EQD44425.1"/>
    <property type="molecule type" value="Genomic_DNA"/>
</dbReference>
<organism evidence="4">
    <name type="scientific">mine drainage metagenome</name>
    <dbReference type="NCBI Taxonomy" id="410659"/>
    <lineage>
        <taxon>unclassified sequences</taxon>
        <taxon>metagenomes</taxon>
        <taxon>ecological metagenomes</taxon>
    </lineage>
</organism>
<dbReference type="PANTHER" id="PTHR43377:SF1">
    <property type="entry name" value="BILIVERDIN REDUCTASE A"/>
    <property type="match status" value="1"/>
</dbReference>
<dbReference type="InterPro" id="IPR051450">
    <property type="entry name" value="Gfo/Idh/MocA_Oxidoreductases"/>
</dbReference>
<evidence type="ECO:0000313" key="4">
    <source>
        <dbReference type="EMBL" id="EQD44425.1"/>
    </source>
</evidence>
<dbReference type="Gene3D" id="3.40.50.720">
    <property type="entry name" value="NAD(P)-binding Rossmann-like Domain"/>
    <property type="match status" value="1"/>
</dbReference>
<comment type="caution">
    <text evidence="4">The sequence shown here is derived from an EMBL/GenBank/DDBJ whole genome shotgun (WGS) entry which is preliminary data.</text>
</comment>
<dbReference type="Gene3D" id="3.30.360.10">
    <property type="entry name" value="Dihydrodipicolinate Reductase, domain 2"/>
    <property type="match status" value="1"/>
</dbReference>
<dbReference type="InterPro" id="IPR036291">
    <property type="entry name" value="NAD(P)-bd_dom_sf"/>
</dbReference>
<dbReference type="SUPFAM" id="SSF51735">
    <property type="entry name" value="NAD(P)-binding Rossmann-fold domains"/>
    <property type="match status" value="1"/>
</dbReference>
<dbReference type="GO" id="GO:0000166">
    <property type="term" value="F:nucleotide binding"/>
    <property type="evidence" value="ECO:0007669"/>
    <property type="project" value="InterPro"/>
</dbReference>
<gene>
    <name evidence="4" type="ORF">B2A_09603</name>
</gene>
<feature type="non-terminal residue" evidence="4">
    <location>
        <position position="183"/>
    </location>
</feature>
<reference evidence="4" key="1">
    <citation type="submission" date="2013-08" db="EMBL/GenBank/DDBJ databases">
        <authorList>
            <person name="Mendez C."/>
            <person name="Richter M."/>
            <person name="Ferrer M."/>
            <person name="Sanchez J."/>
        </authorList>
    </citation>
    <scope>NUCLEOTIDE SEQUENCE</scope>
</reference>
<dbReference type="Pfam" id="PF22725">
    <property type="entry name" value="GFO_IDH_MocA_C3"/>
    <property type="match status" value="1"/>
</dbReference>
<feature type="region of interest" description="Disordered" evidence="1">
    <location>
        <begin position="151"/>
        <end position="170"/>
    </location>
</feature>
<dbReference type="PANTHER" id="PTHR43377">
    <property type="entry name" value="BILIVERDIN REDUCTASE A"/>
    <property type="match status" value="1"/>
</dbReference>
<proteinExistence type="predicted"/>
<feature type="compositionally biased region" description="Basic and acidic residues" evidence="1">
    <location>
        <begin position="157"/>
        <end position="169"/>
    </location>
</feature>
<sequence>MKFGIVSLGNHALNRIVPAILSSGNTIGGVYSTNQKKATEFSKKYDCNQHGVLEELLKDEIDAVYISSPNFLHYDYSMAAFRHGKHVLLEKPMTLTVEHAEELIKTSSEMNLKLGIGFHMRFHPATDMIKKKLDDGSIGDISYAEASWGSYSQGSRTEPERNWWSDDSKAGGGSIMGTGVHLL</sequence>
<reference evidence="4" key="2">
    <citation type="journal article" date="2014" name="ISME J.">
        <title>Microbial stratification in low pH oxic and suboxic macroscopic growths along an acid mine drainage.</title>
        <authorList>
            <person name="Mendez-Garcia C."/>
            <person name="Mesa V."/>
            <person name="Sprenger R.R."/>
            <person name="Richter M."/>
            <person name="Diez M.S."/>
            <person name="Solano J."/>
            <person name="Bargiela R."/>
            <person name="Golyshina O.V."/>
            <person name="Manteca A."/>
            <person name="Ramos J.L."/>
            <person name="Gallego J.R."/>
            <person name="Llorente I."/>
            <person name="Martins Dos Santos V.A."/>
            <person name="Jensen O.N."/>
            <person name="Pelaez A.I."/>
            <person name="Sanchez J."/>
            <person name="Ferrer M."/>
        </authorList>
    </citation>
    <scope>NUCLEOTIDE SEQUENCE</scope>
</reference>
<evidence type="ECO:0000259" key="3">
    <source>
        <dbReference type="Pfam" id="PF22725"/>
    </source>
</evidence>
<feature type="domain" description="GFO/IDH/MocA-like oxidoreductase" evidence="3">
    <location>
        <begin position="129"/>
        <end position="183"/>
    </location>
</feature>